<reference evidence="1 2" key="1">
    <citation type="submission" date="2016-02" db="EMBL/GenBank/DDBJ databases">
        <title>Draft genome sequence for Clostridium paradoxum JW-YL-7.</title>
        <authorList>
            <person name="Utturkar S.M."/>
            <person name="Lancaster A."/>
            <person name="Poole F.L."/>
            <person name="Adams M.W."/>
            <person name="Brown S.D."/>
        </authorList>
    </citation>
    <scope>NUCLEOTIDE SEQUENCE [LARGE SCALE GENOMIC DNA]</scope>
    <source>
        <strain evidence="1 2">JW-YL-7</strain>
    </source>
</reference>
<dbReference type="EMBL" id="LSFY01000001">
    <property type="protein sequence ID" value="KXZ39203.1"/>
    <property type="molecule type" value="Genomic_DNA"/>
</dbReference>
<comment type="caution">
    <text evidence="1">The sequence shown here is derived from an EMBL/GenBank/DDBJ whole genome shotgun (WGS) entry which is preliminary data.</text>
</comment>
<evidence type="ECO:0000313" key="2">
    <source>
        <dbReference type="Proteomes" id="UP000092605"/>
    </source>
</evidence>
<protein>
    <submittedName>
        <fullName evidence="1">Uncharacterized protein</fullName>
    </submittedName>
</protein>
<dbReference type="STRING" id="1121328.JWYL7_0278"/>
<dbReference type="AlphaFoldDB" id="A0A150FNJ6"/>
<dbReference type="Proteomes" id="UP000092605">
    <property type="component" value="Unassembled WGS sequence"/>
</dbReference>
<sequence>MTKANGGDIYELLSKKKGERQKENRIIELEKKVVKKKLRTASAETIDNIPYINDGRRTWQRQILKAIRGA</sequence>
<accession>A0A150FNJ6</accession>
<organism evidence="1 2">
    <name type="scientific">Alkalithermobacter thermoalcaliphilus JW-YL-7 = DSM 7308</name>
    <dbReference type="NCBI Taxonomy" id="1121328"/>
    <lineage>
        <taxon>Bacteria</taxon>
        <taxon>Bacillati</taxon>
        <taxon>Bacillota</taxon>
        <taxon>Clostridia</taxon>
        <taxon>Peptostreptococcales</taxon>
        <taxon>Tepidibacteraceae</taxon>
        <taxon>Alkalithermobacter</taxon>
    </lineage>
</organism>
<dbReference type="PATRIC" id="fig|1121328.3.peg.277"/>
<evidence type="ECO:0000313" key="1">
    <source>
        <dbReference type="EMBL" id="KXZ39203.1"/>
    </source>
</evidence>
<gene>
    <name evidence="1" type="ORF">JWYL7_0278</name>
</gene>
<dbReference type="OrthoDB" id="2162583at2"/>
<name>A0A150FNJ6_CLOPD</name>
<proteinExistence type="predicted"/>
<dbReference type="RefSeq" id="WP_066067953.1">
    <property type="nucleotide sequence ID" value="NZ_FRBG01000029.1"/>
</dbReference>